<feature type="domain" description="Regulatory protein YycH" evidence="1">
    <location>
        <begin position="5"/>
        <end position="440"/>
    </location>
</feature>
<accession>A0A540V2V3</accession>
<sequence length="441" mass="51219">MKYIEQIKSFLLLFLVLLSIALTFAIWTYTPSLQVIEESPVDQLMVGKKKDLQEVIKPYRILVRNHDDWEGTIGTEAINHLMEMMTGWNGSNLYLVQNNMSDKKINDFLRTNQRMTLFFADEVPIKVFHSIIRFSQDELPETGFNKLVLDWSKVSADKTLIVYLLSDSHRTLYSTEIKMSGDYFQETVLKALQGLVAYKEIERPENLSLYVPADEMELVQYTYYIDEIEPDMFRDILFYDPNIVRKNIENQETAKYTDGMTLMTVDVKYRYLNYVNPSSESMVEIPASQLLQDSFEFVNEHGGFTGDYRLISINEAKHIVEYQLFKQGFPVLGTDTATRITTTWGENQLFRYKRPYFLLDLDINSEKFNRKVASGLQVVDFIQKTKQLELSEVDDLILGYYIKQNDNDLLYSLEPSWFALSQGSWIRITPEAIGGGNNGLE</sequence>
<keyword evidence="3" id="KW-1185">Reference proteome</keyword>
<evidence type="ECO:0000313" key="3">
    <source>
        <dbReference type="Proteomes" id="UP000315753"/>
    </source>
</evidence>
<dbReference type="InterPro" id="IPR009996">
    <property type="entry name" value="YycH"/>
</dbReference>
<dbReference type="Proteomes" id="UP000315753">
    <property type="component" value="Unassembled WGS sequence"/>
</dbReference>
<dbReference type="Gene3D" id="3.30.310.160">
    <property type="entry name" value="YycH protein, domain 2"/>
    <property type="match status" value="1"/>
</dbReference>
<name>A0A540V2V3_9BACL</name>
<dbReference type="InterPro" id="IPR042274">
    <property type="entry name" value="YycH/YycI_2"/>
</dbReference>
<gene>
    <name evidence="2" type="ORF">FKZ59_07165</name>
</gene>
<evidence type="ECO:0000259" key="1">
    <source>
        <dbReference type="Pfam" id="PF07435"/>
    </source>
</evidence>
<reference evidence="2 3" key="1">
    <citation type="submission" date="2019-06" db="EMBL/GenBank/DDBJ databases">
        <title>Genome sequence of Ureibacillus terrenus.</title>
        <authorList>
            <person name="Maclea K.S."/>
            <person name="Simoes M."/>
        </authorList>
    </citation>
    <scope>NUCLEOTIDE SEQUENCE [LARGE SCALE GENOMIC DNA]</scope>
    <source>
        <strain evidence="2 3">ATCC BAA-384</strain>
    </source>
</reference>
<dbReference type="Pfam" id="PF07435">
    <property type="entry name" value="YycH"/>
    <property type="match status" value="1"/>
</dbReference>
<dbReference type="AlphaFoldDB" id="A0A540V2V3"/>
<organism evidence="2 3">
    <name type="scientific">Ureibacillus terrenus</name>
    <dbReference type="NCBI Taxonomy" id="118246"/>
    <lineage>
        <taxon>Bacteria</taxon>
        <taxon>Bacillati</taxon>
        <taxon>Bacillota</taxon>
        <taxon>Bacilli</taxon>
        <taxon>Bacillales</taxon>
        <taxon>Caryophanaceae</taxon>
        <taxon>Ureibacillus</taxon>
    </lineage>
</organism>
<dbReference type="OrthoDB" id="2382185at2"/>
<comment type="caution">
    <text evidence="2">The sequence shown here is derived from an EMBL/GenBank/DDBJ whole genome shotgun (WGS) entry which is preliminary data.</text>
</comment>
<dbReference type="CDD" id="cd15787">
    <property type="entry name" value="YycH_N"/>
    <property type="match status" value="1"/>
</dbReference>
<evidence type="ECO:0000313" key="2">
    <source>
        <dbReference type="EMBL" id="TQE91085.1"/>
    </source>
</evidence>
<dbReference type="RefSeq" id="WP_141602069.1">
    <property type="nucleotide sequence ID" value="NZ_JARMSB010000017.1"/>
</dbReference>
<dbReference type="EMBL" id="VIGD01000007">
    <property type="protein sequence ID" value="TQE91085.1"/>
    <property type="molecule type" value="Genomic_DNA"/>
</dbReference>
<proteinExistence type="predicted"/>
<protein>
    <recommendedName>
        <fullName evidence="1">Regulatory protein YycH domain-containing protein</fullName>
    </recommendedName>
</protein>
<dbReference type="Gene3D" id="3.10.450.310">
    <property type="match status" value="1"/>
</dbReference>